<name>A0A5C3MV12_9AGAM</name>
<evidence type="ECO:0000313" key="2">
    <source>
        <dbReference type="Proteomes" id="UP000305948"/>
    </source>
</evidence>
<proteinExistence type="predicted"/>
<dbReference type="OrthoDB" id="3052667at2759"/>
<dbReference type="EMBL" id="ML213550">
    <property type="protein sequence ID" value="TFK45241.1"/>
    <property type="molecule type" value="Genomic_DNA"/>
</dbReference>
<gene>
    <name evidence="1" type="ORF">OE88DRAFT_1740467</name>
</gene>
<keyword evidence="2" id="KW-1185">Reference proteome</keyword>
<dbReference type="AlphaFoldDB" id="A0A5C3MV12"/>
<evidence type="ECO:0000313" key="1">
    <source>
        <dbReference type="EMBL" id="TFK45241.1"/>
    </source>
</evidence>
<accession>A0A5C3MV12</accession>
<organism evidence="1 2">
    <name type="scientific">Heliocybe sulcata</name>
    <dbReference type="NCBI Taxonomy" id="5364"/>
    <lineage>
        <taxon>Eukaryota</taxon>
        <taxon>Fungi</taxon>
        <taxon>Dikarya</taxon>
        <taxon>Basidiomycota</taxon>
        <taxon>Agaricomycotina</taxon>
        <taxon>Agaricomycetes</taxon>
        <taxon>Gloeophyllales</taxon>
        <taxon>Gloeophyllaceae</taxon>
        <taxon>Heliocybe</taxon>
    </lineage>
</organism>
<reference evidence="1 2" key="1">
    <citation type="journal article" date="2019" name="Nat. Ecol. Evol.">
        <title>Megaphylogeny resolves global patterns of mushroom evolution.</title>
        <authorList>
            <person name="Varga T."/>
            <person name="Krizsan K."/>
            <person name="Foldi C."/>
            <person name="Dima B."/>
            <person name="Sanchez-Garcia M."/>
            <person name="Sanchez-Ramirez S."/>
            <person name="Szollosi G.J."/>
            <person name="Szarkandi J.G."/>
            <person name="Papp V."/>
            <person name="Albert L."/>
            <person name="Andreopoulos W."/>
            <person name="Angelini C."/>
            <person name="Antonin V."/>
            <person name="Barry K.W."/>
            <person name="Bougher N.L."/>
            <person name="Buchanan P."/>
            <person name="Buyck B."/>
            <person name="Bense V."/>
            <person name="Catcheside P."/>
            <person name="Chovatia M."/>
            <person name="Cooper J."/>
            <person name="Damon W."/>
            <person name="Desjardin D."/>
            <person name="Finy P."/>
            <person name="Geml J."/>
            <person name="Haridas S."/>
            <person name="Hughes K."/>
            <person name="Justo A."/>
            <person name="Karasinski D."/>
            <person name="Kautmanova I."/>
            <person name="Kiss B."/>
            <person name="Kocsube S."/>
            <person name="Kotiranta H."/>
            <person name="LaButti K.M."/>
            <person name="Lechner B.E."/>
            <person name="Liimatainen K."/>
            <person name="Lipzen A."/>
            <person name="Lukacs Z."/>
            <person name="Mihaltcheva S."/>
            <person name="Morgado L.N."/>
            <person name="Niskanen T."/>
            <person name="Noordeloos M.E."/>
            <person name="Ohm R.A."/>
            <person name="Ortiz-Santana B."/>
            <person name="Ovrebo C."/>
            <person name="Racz N."/>
            <person name="Riley R."/>
            <person name="Savchenko A."/>
            <person name="Shiryaev A."/>
            <person name="Soop K."/>
            <person name="Spirin V."/>
            <person name="Szebenyi C."/>
            <person name="Tomsovsky M."/>
            <person name="Tulloss R.E."/>
            <person name="Uehling J."/>
            <person name="Grigoriev I.V."/>
            <person name="Vagvolgyi C."/>
            <person name="Papp T."/>
            <person name="Martin F.M."/>
            <person name="Miettinen O."/>
            <person name="Hibbett D.S."/>
            <person name="Nagy L.G."/>
        </authorList>
    </citation>
    <scope>NUCLEOTIDE SEQUENCE [LARGE SCALE GENOMIC DNA]</scope>
    <source>
        <strain evidence="1 2">OMC1185</strain>
    </source>
</reference>
<sequence length="179" mass="19372">MSTTQCSISESGSAIMHPEPACALTSPAKLVQVQSQSTTAGTLVTVSNSIEGGTSKNRSGLQGSPCVPQASIPDLPRRSPVAWKLAVKQWEEPDPVTGKALKDWDESWFKGKMREVTQQKRTTQCLIAEEFARCGRDEAAFLAAYPAATLGIKALCDAIDHEHTLRGERISQSSKNRMV</sequence>
<protein>
    <submittedName>
        <fullName evidence="1">Uncharacterized protein</fullName>
    </submittedName>
</protein>
<dbReference type="Proteomes" id="UP000305948">
    <property type="component" value="Unassembled WGS sequence"/>
</dbReference>